<evidence type="ECO:0000256" key="6">
    <source>
        <dbReference type="ARBA" id="ARBA00023136"/>
    </source>
</evidence>
<keyword evidence="7" id="KW-0653">Protein transport</keyword>
<evidence type="ECO:0000256" key="4">
    <source>
        <dbReference type="ARBA" id="ARBA00022692"/>
    </source>
</evidence>
<dbReference type="PANTHER" id="PTHR30558">
    <property type="entry name" value="EXBD MEMBRANE COMPONENT OF PMF-DRIVEN MACROMOLECULE IMPORT SYSTEM"/>
    <property type="match status" value="1"/>
</dbReference>
<dbReference type="InterPro" id="IPR003400">
    <property type="entry name" value="ExbD"/>
</dbReference>
<dbReference type="GO" id="GO:0005886">
    <property type="term" value="C:plasma membrane"/>
    <property type="evidence" value="ECO:0007669"/>
    <property type="project" value="UniProtKB-SubCell"/>
</dbReference>
<evidence type="ECO:0000313" key="8">
    <source>
        <dbReference type="EMBL" id="SFH72009.1"/>
    </source>
</evidence>
<dbReference type="GO" id="GO:0022857">
    <property type="term" value="F:transmembrane transporter activity"/>
    <property type="evidence" value="ECO:0007669"/>
    <property type="project" value="InterPro"/>
</dbReference>
<keyword evidence="7" id="KW-0813">Transport</keyword>
<keyword evidence="6" id="KW-0472">Membrane</keyword>
<accession>A0A1I3CCU1</accession>
<comment type="subcellular location">
    <subcellularLocation>
        <location evidence="1">Cell membrane</location>
        <topology evidence="1">Single-pass membrane protein</topology>
    </subcellularLocation>
    <subcellularLocation>
        <location evidence="7">Cell membrane</location>
        <topology evidence="7">Single-pass type II membrane protein</topology>
    </subcellularLocation>
</comment>
<dbReference type="Pfam" id="PF02472">
    <property type="entry name" value="ExbD"/>
    <property type="match status" value="1"/>
</dbReference>
<gene>
    <name evidence="8" type="ORF">SAMN05421753_102214</name>
</gene>
<dbReference type="EMBL" id="FOQD01000002">
    <property type="protein sequence ID" value="SFH72009.1"/>
    <property type="molecule type" value="Genomic_DNA"/>
</dbReference>
<organism evidence="8 9">
    <name type="scientific">Planctomicrobium piriforme</name>
    <dbReference type="NCBI Taxonomy" id="1576369"/>
    <lineage>
        <taxon>Bacteria</taxon>
        <taxon>Pseudomonadati</taxon>
        <taxon>Planctomycetota</taxon>
        <taxon>Planctomycetia</taxon>
        <taxon>Planctomycetales</taxon>
        <taxon>Planctomycetaceae</taxon>
        <taxon>Planctomicrobium</taxon>
    </lineage>
</organism>
<dbReference type="Proteomes" id="UP000199518">
    <property type="component" value="Unassembled WGS sequence"/>
</dbReference>
<evidence type="ECO:0000256" key="5">
    <source>
        <dbReference type="ARBA" id="ARBA00022989"/>
    </source>
</evidence>
<dbReference type="PANTHER" id="PTHR30558:SF3">
    <property type="entry name" value="BIOPOLYMER TRANSPORT PROTEIN EXBD-RELATED"/>
    <property type="match status" value="1"/>
</dbReference>
<keyword evidence="5" id="KW-1133">Transmembrane helix</keyword>
<proteinExistence type="inferred from homology"/>
<evidence type="ECO:0000256" key="7">
    <source>
        <dbReference type="RuleBase" id="RU003879"/>
    </source>
</evidence>
<comment type="similarity">
    <text evidence="2 7">Belongs to the ExbD/TolR family.</text>
</comment>
<dbReference type="AlphaFoldDB" id="A0A1I3CCU1"/>
<dbReference type="STRING" id="1576369.SAMN05421753_102214"/>
<protein>
    <submittedName>
        <fullName evidence="8">Biopolymer transport protein ExbD</fullName>
    </submittedName>
</protein>
<keyword evidence="9" id="KW-1185">Reference proteome</keyword>
<evidence type="ECO:0000256" key="2">
    <source>
        <dbReference type="ARBA" id="ARBA00005811"/>
    </source>
</evidence>
<reference evidence="9" key="1">
    <citation type="submission" date="2016-10" db="EMBL/GenBank/DDBJ databases">
        <authorList>
            <person name="Varghese N."/>
            <person name="Submissions S."/>
        </authorList>
    </citation>
    <scope>NUCLEOTIDE SEQUENCE [LARGE SCALE GENOMIC DNA]</scope>
    <source>
        <strain evidence="9">DSM 26348</strain>
    </source>
</reference>
<name>A0A1I3CCU1_9PLAN</name>
<dbReference type="RefSeq" id="WP_175517093.1">
    <property type="nucleotide sequence ID" value="NZ_FOQD01000002.1"/>
</dbReference>
<dbReference type="GO" id="GO:0015031">
    <property type="term" value="P:protein transport"/>
    <property type="evidence" value="ECO:0007669"/>
    <property type="project" value="UniProtKB-KW"/>
</dbReference>
<evidence type="ECO:0000313" key="9">
    <source>
        <dbReference type="Proteomes" id="UP000199518"/>
    </source>
</evidence>
<keyword evidence="3" id="KW-1003">Cell membrane</keyword>
<evidence type="ECO:0000256" key="1">
    <source>
        <dbReference type="ARBA" id="ARBA00004162"/>
    </source>
</evidence>
<sequence length="145" mass="16067">MFGKKSGRQLPEDDDEINITAMIDIVMLLLIFFMITSKLESTTSLQVPPAKHGQAVSVDQSIVFSIFKTDGEPEIYLSDGKQENGPVDLDAVRAYTKTGVDEDKKFVIIKADREVPSGFVEEVARAVSDVDPDLKFYLGVVDRPQ</sequence>
<keyword evidence="4 7" id="KW-0812">Transmembrane</keyword>
<evidence type="ECO:0000256" key="3">
    <source>
        <dbReference type="ARBA" id="ARBA00022475"/>
    </source>
</evidence>